<feature type="chain" id="PRO_5022977587" description="Secreted protein" evidence="1">
    <location>
        <begin position="22"/>
        <end position="71"/>
    </location>
</feature>
<dbReference type="Proteomes" id="UP000324222">
    <property type="component" value="Unassembled WGS sequence"/>
</dbReference>
<feature type="signal peptide" evidence="1">
    <location>
        <begin position="1"/>
        <end position="21"/>
    </location>
</feature>
<gene>
    <name evidence="2" type="ORF">E2C01_085465</name>
</gene>
<evidence type="ECO:0000256" key="1">
    <source>
        <dbReference type="SAM" id="SignalP"/>
    </source>
</evidence>
<sequence length="71" mass="8005">MLVALVWLAGWLAAGWSAGHAWVTPPTQFLCRGRGFFCAIEREDMSLSQRDGRQGKDGGDEEKCFNYLIKR</sequence>
<protein>
    <recommendedName>
        <fullName evidence="4">Secreted protein</fullName>
    </recommendedName>
</protein>
<evidence type="ECO:0008006" key="4">
    <source>
        <dbReference type="Google" id="ProtNLM"/>
    </source>
</evidence>
<dbReference type="EMBL" id="VSRR010084496">
    <property type="protein sequence ID" value="MPC90476.1"/>
    <property type="molecule type" value="Genomic_DNA"/>
</dbReference>
<evidence type="ECO:0000313" key="3">
    <source>
        <dbReference type="Proteomes" id="UP000324222"/>
    </source>
</evidence>
<reference evidence="2 3" key="1">
    <citation type="submission" date="2019-05" db="EMBL/GenBank/DDBJ databases">
        <title>Another draft genome of Portunus trituberculatus and its Hox gene families provides insights of decapod evolution.</title>
        <authorList>
            <person name="Jeong J.-H."/>
            <person name="Song I."/>
            <person name="Kim S."/>
            <person name="Choi T."/>
            <person name="Kim D."/>
            <person name="Ryu S."/>
            <person name="Kim W."/>
        </authorList>
    </citation>
    <scope>NUCLEOTIDE SEQUENCE [LARGE SCALE GENOMIC DNA]</scope>
    <source>
        <tissue evidence="2">Muscle</tissue>
    </source>
</reference>
<keyword evidence="3" id="KW-1185">Reference proteome</keyword>
<organism evidence="2 3">
    <name type="scientific">Portunus trituberculatus</name>
    <name type="common">Swimming crab</name>
    <name type="synonym">Neptunus trituberculatus</name>
    <dbReference type="NCBI Taxonomy" id="210409"/>
    <lineage>
        <taxon>Eukaryota</taxon>
        <taxon>Metazoa</taxon>
        <taxon>Ecdysozoa</taxon>
        <taxon>Arthropoda</taxon>
        <taxon>Crustacea</taxon>
        <taxon>Multicrustacea</taxon>
        <taxon>Malacostraca</taxon>
        <taxon>Eumalacostraca</taxon>
        <taxon>Eucarida</taxon>
        <taxon>Decapoda</taxon>
        <taxon>Pleocyemata</taxon>
        <taxon>Brachyura</taxon>
        <taxon>Eubrachyura</taxon>
        <taxon>Portunoidea</taxon>
        <taxon>Portunidae</taxon>
        <taxon>Portuninae</taxon>
        <taxon>Portunus</taxon>
    </lineage>
</organism>
<accession>A0A5B7J8Y5</accession>
<comment type="caution">
    <text evidence="2">The sequence shown here is derived from an EMBL/GenBank/DDBJ whole genome shotgun (WGS) entry which is preliminary data.</text>
</comment>
<keyword evidence="1" id="KW-0732">Signal</keyword>
<proteinExistence type="predicted"/>
<name>A0A5B7J8Y5_PORTR</name>
<evidence type="ECO:0000313" key="2">
    <source>
        <dbReference type="EMBL" id="MPC90476.1"/>
    </source>
</evidence>
<dbReference type="AlphaFoldDB" id="A0A5B7J8Y5"/>